<dbReference type="RefSeq" id="WP_190128450.1">
    <property type="nucleotide sequence ID" value="NZ_BNBD01000002.1"/>
</dbReference>
<reference evidence="1" key="1">
    <citation type="journal article" date="2014" name="Int. J. Syst. Evol. Microbiol.">
        <title>Complete genome sequence of Corynebacterium casei LMG S-19264T (=DSM 44701T), isolated from a smear-ripened cheese.</title>
        <authorList>
            <consortium name="US DOE Joint Genome Institute (JGI-PGF)"/>
            <person name="Walter F."/>
            <person name="Albersmeier A."/>
            <person name="Kalinowski J."/>
            <person name="Ruckert C."/>
        </authorList>
    </citation>
    <scope>NUCLEOTIDE SEQUENCE</scope>
    <source>
        <strain evidence="1">JCM 4059</strain>
    </source>
</reference>
<dbReference type="Pfam" id="PF19979">
    <property type="entry name" value="DUF6415"/>
    <property type="match status" value="1"/>
</dbReference>
<dbReference type="EMBL" id="BNBD01000002">
    <property type="protein sequence ID" value="GHF33274.1"/>
    <property type="molecule type" value="Genomic_DNA"/>
</dbReference>
<sequence>MTATAPGATVTDKEAIQRLINAAHRMYGGPLPPYQEVQAAQGDLLAVIAKLLAVVEARASHRQDGMAARTCETARRDMAAGLGPGLKSAVAAVNRLAVDTADLLHYLPRAPRK</sequence>
<gene>
    <name evidence="1" type="ORF">GCM10010218_12960</name>
</gene>
<evidence type="ECO:0000313" key="1">
    <source>
        <dbReference type="EMBL" id="GHF33274.1"/>
    </source>
</evidence>
<keyword evidence="2" id="KW-1185">Reference proteome</keyword>
<comment type="caution">
    <text evidence="1">The sequence shown here is derived from an EMBL/GenBank/DDBJ whole genome shotgun (WGS) entry which is preliminary data.</text>
</comment>
<dbReference type="Proteomes" id="UP000638313">
    <property type="component" value="Unassembled WGS sequence"/>
</dbReference>
<reference evidence="1" key="2">
    <citation type="submission" date="2020-09" db="EMBL/GenBank/DDBJ databases">
        <authorList>
            <person name="Sun Q."/>
            <person name="Ohkuma M."/>
        </authorList>
    </citation>
    <scope>NUCLEOTIDE SEQUENCE</scope>
    <source>
        <strain evidence="1">JCM 4059</strain>
    </source>
</reference>
<name>A0A919AZL2_9ACTN</name>
<dbReference type="InterPro" id="IPR046300">
    <property type="entry name" value="DUF6415"/>
</dbReference>
<protein>
    <submittedName>
        <fullName evidence="1">Uncharacterized protein</fullName>
    </submittedName>
</protein>
<organism evidence="1 2">
    <name type="scientific">Streptomyces mashuensis</name>
    <dbReference type="NCBI Taxonomy" id="33904"/>
    <lineage>
        <taxon>Bacteria</taxon>
        <taxon>Bacillati</taxon>
        <taxon>Actinomycetota</taxon>
        <taxon>Actinomycetes</taxon>
        <taxon>Kitasatosporales</taxon>
        <taxon>Streptomycetaceae</taxon>
        <taxon>Streptomyces</taxon>
    </lineage>
</organism>
<proteinExistence type="predicted"/>
<dbReference type="AlphaFoldDB" id="A0A919AZL2"/>
<accession>A0A919AZL2</accession>
<evidence type="ECO:0000313" key="2">
    <source>
        <dbReference type="Proteomes" id="UP000638313"/>
    </source>
</evidence>